<reference evidence="2 3" key="1">
    <citation type="submission" date="2018-01" db="EMBL/GenBank/DDBJ databases">
        <title>Complete genome sequence of Salinigranum rubrum GX10T, an extremely halophilic archaeon isolated from a marine solar saltern.</title>
        <authorList>
            <person name="Han S."/>
        </authorList>
    </citation>
    <scope>NUCLEOTIDE SEQUENCE [LARGE SCALE GENOMIC DNA]</scope>
    <source>
        <strain evidence="2 3">GX10</strain>
    </source>
</reference>
<keyword evidence="1" id="KW-0472">Membrane</keyword>
<sequence length="83" mass="8608">MVFTELLSFVFSGVEGIASIALLIVVGNYARKGARVGDVLSTAGIFAIVLGVLALSGVVSIDIRVIVSTVKATLEILSGLLRF</sequence>
<evidence type="ECO:0000313" key="3">
    <source>
        <dbReference type="Proteomes" id="UP000236584"/>
    </source>
</evidence>
<keyword evidence="3" id="KW-1185">Reference proteome</keyword>
<gene>
    <name evidence="2" type="ORF">C2R22_02400</name>
</gene>
<dbReference type="RefSeq" id="WP_103424210.1">
    <property type="nucleotide sequence ID" value="NZ_CP026309.1"/>
</dbReference>
<name>A0A2I8VFF8_9EURY</name>
<feature type="transmembrane region" description="Helical" evidence="1">
    <location>
        <begin position="6"/>
        <end position="27"/>
    </location>
</feature>
<proteinExistence type="predicted"/>
<accession>A0A2I8VFF8</accession>
<evidence type="ECO:0000313" key="2">
    <source>
        <dbReference type="EMBL" id="AUV80645.1"/>
    </source>
</evidence>
<keyword evidence="1" id="KW-1133">Transmembrane helix</keyword>
<evidence type="ECO:0000256" key="1">
    <source>
        <dbReference type="SAM" id="Phobius"/>
    </source>
</evidence>
<protein>
    <submittedName>
        <fullName evidence="2">Uncharacterized protein</fullName>
    </submittedName>
</protein>
<keyword evidence="1" id="KW-0812">Transmembrane</keyword>
<dbReference type="Proteomes" id="UP000236584">
    <property type="component" value="Chromosome"/>
</dbReference>
<feature type="transmembrane region" description="Helical" evidence="1">
    <location>
        <begin position="39"/>
        <end position="61"/>
    </location>
</feature>
<dbReference type="KEGG" id="srub:C2R22_02400"/>
<dbReference type="AlphaFoldDB" id="A0A2I8VFF8"/>
<dbReference type="GeneID" id="35590903"/>
<dbReference type="EMBL" id="CP026309">
    <property type="protein sequence ID" value="AUV80645.1"/>
    <property type="molecule type" value="Genomic_DNA"/>
</dbReference>
<organism evidence="2 3">
    <name type="scientific">Salinigranum rubrum</name>
    <dbReference type="NCBI Taxonomy" id="755307"/>
    <lineage>
        <taxon>Archaea</taxon>
        <taxon>Methanobacteriati</taxon>
        <taxon>Methanobacteriota</taxon>
        <taxon>Stenosarchaea group</taxon>
        <taxon>Halobacteria</taxon>
        <taxon>Halobacteriales</taxon>
        <taxon>Haloferacaceae</taxon>
        <taxon>Salinigranum</taxon>
    </lineage>
</organism>